<dbReference type="OrthoDB" id="5410549at2759"/>
<dbReference type="AlphaFoldDB" id="A0A437A232"/>
<keyword evidence="1" id="KW-0732">Signal</keyword>
<proteinExistence type="predicted"/>
<evidence type="ECO:0008006" key="4">
    <source>
        <dbReference type="Google" id="ProtNLM"/>
    </source>
</evidence>
<dbReference type="RefSeq" id="XP_067490684.1">
    <property type="nucleotide sequence ID" value="XM_067632413.1"/>
</dbReference>
<dbReference type="STRING" id="97331.A0A437A232"/>
<comment type="caution">
    <text evidence="2">The sequence shown here is derived from an EMBL/GenBank/DDBJ whole genome shotgun (WGS) entry which is preliminary data.</text>
</comment>
<keyword evidence="3" id="KW-1185">Reference proteome</keyword>
<sequence length="289" mass="31456">MLFSAIYTFTLLALSTVVFAQSGLSRPACTSCTSTIVQTTTTRLTTVKTTTILTTRTIWVTKPTVAVITRTSVVIRISTRVVSSTSWRRTTTTVTKTVSTTTTLPSQTCLSSRALDIRQVDTTLPKICSCYLTATRKTGVYTILTSFLLPNATNTIRITSTKTTTSTRVTTTRTSQTVSLRTSVNTTSTTVWRTSTTTIVSTRAARQTFAAACNSPLVYSRQLFTANIENSAAVKVHDFKNCCNRCFAAEGVTVTSTEMQPKIVFCGIPKICWLRNGVLATRQADLQSG</sequence>
<evidence type="ECO:0000313" key="3">
    <source>
        <dbReference type="Proteomes" id="UP000283090"/>
    </source>
</evidence>
<reference evidence="2 3" key="1">
    <citation type="submission" date="2019-01" db="EMBL/GenBank/DDBJ databases">
        <title>Intercellular communication is required for trap formation in the nematode-trapping fungus Duddingtonia flagrans.</title>
        <authorList>
            <person name="Youssar L."/>
            <person name="Wernet V."/>
            <person name="Hensel N."/>
            <person name="Hildebrandt H.-G."/>
            <person name="Fischer R."/>
        </authorList>
    </citation>
    <scope>NUCLEOTIDE SEQUENCE [LARGE SCALE GENOMIC DNA]</scope>
    <source>
        <strain evidence="2 3">CBS H-5679</strain>
    </source>
</reference>
<dbReference type="EMBL" id="SAEB01000006">
    <property type="protein sequence ID" value="RVD85140.1"/>
    <property type="molecule type" value="Genomic_DNA"/>
</dbReference>
<feature type="chain" id="PRO_5019487407" description="Apple domain-containing protein" evidence="1">
    <location>
        <begin position="21"/>
        <end position="289"/>
    </location>
</feature>
<feature type="signal peptide" evidence="1">
    <location>
        <begin position="1"/>
        <end position="20"/>
    </location>
</feature>
<protein>
    <recommendedName>
        <fullName evidence="4">Apple domain-containing protein</fullName>
    </recommendedName>
</protein>
<dbReference type="VEuPathDB" id="FungiDB:DFL_003471"/>
<organism evidence="2 3">
    <name type="scientific">Arthrobotrys flagrans</name>
    <name type="common">Nematode-trapping fungus</name>
    <name type="synonym">Trichothecium flagrans</name>
    <dbReference type="NCBI Taxonomy" id="97331"/>
    <lineage>
        <taxon>Eukaryota</taxon>
        <taxon>Fungi</taxon>
        <taxon>Dikarya</taxon>
        <taxon>Ascomycota</taxon>
        <taxon>Pezizomycotina</taxon>
        <taxon>Orbiliomycetes</taxon>
        <taxon>Orbiliales</taxon>
        <taxon>Orbiliaceae</taxon>
        <taxon>Arthrobotrys</taxon>
    </lineage>
</organism>
<evidence type="ECO:0000256" key="1">
    <source>
        <dbReference type="SAM" id="SignalP"/>
    </source>
</evidence>
<name>A0A437A232_ARTFL</name>
<dbReference type="GeneID" id="93585782"/>
<dbReference type="Proteomes" id="UP000283090">
    <property type="component" value="Unassembled WGS sequence"/>
</dbReference>
<evidence type="ECO:0000313" key="2">
    <source>
        <dbReference type="EMBL" id="RVD85140.1"/>
    </source>
</evidence>
<gene>
    <name evidence="2" type="ORF">DFL_003471</name>
</gene>
<accession>A0A437A232</accession>